<dbReference type="Proteomes" id="UP000268313">
    <property type="component" value="Unassembled WGS sequence"/>
</dbReference>
<dbReference type="Pfam" id="PF07396">
    <property type="entry name" value="Porin_O_P"/>
    <property type="match status" value="1"/>
</dbReference>
<dbReference type="AlphaFoldDB" id="A0A3A8KJ11"/>
<protein>
    <recommendedName>
        <fullName evidence="4">Porin</fullName>
    </recommendedName>
</protein>
<dbReference type="Gene3D" id="2.40.160.10">
    <property type="entry name" value="Porin"/>
    <property type="match status" value="1"/>
</dbReference>
<sequence length="455" mass="50108">MAPWTEESRAARVTSEDGPGTSGVKFHKDNHADVVLGMNELRGPGPFFLSVFVAVLLLPPGSRADTPAPGGVAVLQGRDGRSTLRVGMNLQSDLRLHPTDEGWDSTFLVRRARLNLTGTLASFADVRLIADVGQFNTPLFQDAWLELRAAPWLRLRAGRLKVPFGYEWLETSSVFLDFVEQSLLYTLVLPRYDQGLALHGELADQRVEYWLGLFNEASSKARDEDRGKMLAGRLSVSPLEGLSVAVSATHALGDNLPEEARGKLATGYAFLTSPQYKVTYATGASGLYVGPADWRLGADAVSFQGPTSLKVEYARFHASTREGWLQASDVGNDARRVHLPGLRSQAVYASGTWVLTGEKRVERGVEPSSPFDPSAGRYGAGAWEVGLRYGVAQLKFDGLPGHDGPSVERIQELTAGLNWYLNTSTRWMFNASRYRFSQGQPSFDEFLMRIQWSFF</sequence>
<keyword evidence="3" id="KW-1185">Reference proteome</keyword>
<accession>A0A3A8KJ11</accession>
<feature type="region of interest" description="Disordered" evidence="1">
    <location>
        <begin position="1"/>
        <end position="25"/>
    </location>
</feature>
<proteinExistence type="predicted"/>
<evidence type="ECO:0000313" key="2">
    <source>
        <dbReference type="EMBL" id="RKH07099.1"/>
    </source>
</evidence>
<gene>
    <name evidence="2" type="ORF">D7X32_03240</name>
</gene>
<dbReference type="EMBL" id="RAWE01000006">
    <property type="protein sequence ID" value="RKH07099.1"/>
    <property type="molecule type" value="Genomic_DNA"/>
</dbReference>
<dbReference type="InterPro" id="IPR023614">
    <property type="entry name" value="Porin_dom_sf"/>
</dbReference>
<dbReference type="SUPFAM" id="SSF56935">
    <property type="entry name" value="Porins"/>
    <property type="match status" value="1"/>
</dbReference>
<dbReference type="InterPro" id="IPR010870">
    <property type="entry name" value="Porin_O/P"/>
</dbReference>
<comment type="caution">
    <text evidence="2">The sequence shown here is derived from an EMBL/GenBank/DDBJ whole genome shotgun (WGS) entry which is preliminary data.</text>
</comment>
<name>A0A3A8KJ11_9BACT</name>
<evidence type="ECO:0008006" key="4">
    <source>
        <dbReference type="Google" id="ProtNLM"/>
    </source>
</evidence>
<evidence type="ECO:0000313" key="3">
    <source>
        <dbReference type="Proteomes" id="UP000268313"/>
    </source>
</evidence>
<organism evidence="2 3">
    <name type="scientific">Corallococcus carmarthensis</name>
    <dbReference type="NCBI Taxonomy" id="2316728"/>
    <lineage>
        <taxon>Bacteria</taxon>
        <taxon>Pseudomonadati</taxon>
        <taxon>Myxococcota</taxon>
        <taxon>Myxococcia</taxon>
        <taxon>Myxococcales</taxon>
        <taxon>Cystobacterineae</taxon>
        <taxon>Myxococcaceae</taxon>
        <taxon>Corallococcus</taxon>
    </lineage>
</organism>
<feature type="compositionally biased region" description="Basic and acidic residues" evidence="1">
    <location>
        <begin position="1"/>
        <end position="10"/>
    </location>
</feature>
<reference evidence="3" key="1">
    <citation type="submission" date="2018-09" db="EMBL/GenBank/DDBJ databases">
        <authorList>
            <person name="Livingstone P.G."/>
            <person name="Whitworth D.E."/>
        </authorList>
    </citation>
    <scope>NUCLEOTIDE SEQUENCE [LARGE SCALE GENOMIC DNA]</scope>
    <source>
        <strain evidence="3">CA043D</strain>
    </source>
</reference>
<evidence type="ECO:0000256" key="1">
    <source>
        <dbReference type="SAM" id="MobiDB-lite"/>
    </source>
</evidence>